<dbReference type="InterPro" id="IPR006140">
    <property type="entry name" value="D-isomer_DH_NAD-bd"/>
</dbReference>
<feature type="domain" description="D-isomer specific 2-hydroxyacid dehydrogenase catalytic" evidence="4">
    <location>
        <begin position="30"/>
        <end position="327"/>
    </location>
</feature>
<protein>
    <recommendedName>
        <fullName evidence="8">Glycerate dehydrogenase</fullName>
    </recommendedName>
</protein>
<evidence type="ECO:0000313" key="7">
    <source>
        <dbReference type="Proteomes" id="UP000886595"/>
    </source>
</evidence>
<organism evidence="6 7">
    <name type="scientific">Brassica carinata</name>
    <name type="common">Ethiopian mustard</name>
    <name type="synonym">Abyssinian cabbage</name>
    <dbReference type="NCBI Taxonomy" id="52824"/>
    <lineage>
        <taxon>Eukaryota</taxon>
        <taxon>Viridiplantae</taxon>
        <taxon>Streptophyta</taxon>
        <taxon>Embryophyta</taxon>
        <taxon>Tracheophyta</taxon>
        <taxon>Spermatophyta</taxon>
        <taxon>Magnoliopsida</taxon>
        <taxon>eudicotyledons</taxon>
        <taxon>Gunneridae</taxon>
        <taxon>Pentapetalae</taxon>
        <taxon>rosids</taxon>
        <taxon>malvids</taxon>
        <taxon>Brassicales</taxon>
        <taxon>Brassicaceae</taxon>
        <taxon>Brassiceae</taxon>
        <taxon>Brassica</taxon>
    </lineage>
</organism>
<evidence type="ECO:0000313" key="6">
    <source>
        <dbReference type="EMBL" id="KAG2253336.1"/>
    </source>
</evidence>
<dbReference type="GO" id="GO:0030267">
    <property type="term" value="F:glyoxylate reductase (NADPH) activity"/>
    <property type="evidence" value="ECO:0007669"/>
    <property type="project" value="TreeGrafter"/>
</dbReference>
<comment type="caution">
    <text evidence="6">The sequence shown here is derived from an EMBL/GenBank/DDBJ whole genome shotgun (WGS) entry which is preliminary data.</text>
</comment>
<evidence type="ECO:0008006" key="8">
    <source>
        <dbReference type="Google" id="ProtNLM"/>
    </source>
</evidence>
<dbReference type="Proteomes" id="UP000886595">
    <property type="component" value="Unassembled WGS sequence"/>
</dbReference>
<evidence type="ECO:0000256" key="2">
    <source>
        <dbReference type="ARBA" id="ARBA00023002"/>
    </source>
</evidence>
<dbReference type="InterPro" id="IPR036291">
    <property type="entry name" value="NAD(P)-bd_dom_sf"/>
</dbReference>
<dbReference type="AlphaFoldDB" id="A0A8X7TTV7"/>
<proteinExistence type="inferred from homology"/>
<accession>A0A8X7TTV7</accession>
<dbReference type="GO" id="GO:0005829">
    <property type="term" value="C:cytosol"/>
    <property type="evidence" value="ECO:0007669"/>
    <property type="project" value="TreeGrafter"/>
</dbReference>
<name>A0A8X7TTV7_BRACI</name>
<comment type="similarity">
    <text evidence="1 3">Belongs to the D-isomer specific 2-hydroxyacid dehydrogenase family.</text>
</comment>
<dbReference type="OrthoDB" id="9991913at2759"/>
<evidence type="ECO:0000259" key="5">
    <source>
        <dbReference type="Pfam" id="PF02826"/>
    </source>
</evidence>
<gene>
    <name evidence="6" type="ORF">Bca52824_083472</name>
</gene>
<dbReference type="PANTHER" id="PTHR10996">
    <property type="entry name" value="2-HYDROXYACID DEHYDROGENASE-RELATED"/>
    <property type="match status" value="1"/>
</dbReference>
<dbReference type="Gene3D" id="3.40.50.720">
    <property type="entry name" value="NAD(P)-binding Rossmann-like Domain"/>
    <property type="match status" value="2"/>
</dbReference>
<dbReference type="EMBL" id="JAAMPC010000016">
    <property type="protein sequence ID" value="KAG2253336.1"/>
    <property type="molecule type" value="Genomic_DNA"/>
</dbReference>
<dbReference type="Pfam" id="PF02826">
    <property type="entry name" value="2-Hacid_dh_C"/>
    <property type="match status" value="1"/>
</dbReference>
<feature type="domain" description="D-isomer specific 2-hydroxyacid dehydrogenase NAD-binding" evidence="5">
    <location>
        <begin position="130"/>
        <end position="301"/>
    </location>
</feature>
<evidence type="ECO:0000256" key="1">
    <source>
        <dbReference type="ARBA" id="ARBA00005854"/>
    </source>
</evidence>
<dbReference type="CDD" id="cd05301">
    <property type="entry name" value="GDH"/>
    <property type="match status" value="1"/>
</dbReference>
<keyword evidence="2 3" id="KW-0560">Oxidoreductase</keyword>
<evidence type="ECO:0000256" key="3">
    <source>
        <dbReference type="RuleBase" id="RU003719"/>
    </source>
</evidence>
<dbReference type="InterPro" id="IPR006139">
    <property type="entry name" value="D-isomer_2_OHA_DH_cat_dom"/>
</dbReference>
<dbReference type="InterPro" id="IPR050223">
    <property type="entry name" value="D-isomer_2-hydroxyacid_DH"/>
</dbReference>
<dbReference type="SUPFAM" id="SSF52283">
    <property type="entry name" value="Formate/glycerate dehydrogenase catalytic domain-like"/>
    <property type="match status" value="1"/>
</dbReference>
<dbReference type="SUPFAM" id="SSF51735">
    <property type="entry name" value="NAD(P)-binding Rossmann-fold domains"/>
    <property type="match status" value="1"/>
</dbReference>
<sequence length="365" mass="39607">MAKPMAIEVYNPNGKYRVVSTKPMPGTRWINLLVDQGCRVEICHLKKTILSVEDIIDLIGNKCDGVIGQLTEDWGETLFSALSKAGGKAFSNMAVGYNNVDVEAANKYGIAVGNTPGVLTETTAELAASLSLAAARRIVEADGFMRAGLYEGWLPHLFVGNLLKGQTVGVIGAGRIGSAYARMMFVTAYGQFLKANGEQPVTWKRASSMEEVLREADLISLHPVLDKTTYHLVNKERLAMMKKEAILVNCSRGPVIDEVALVDHLRENPMFRVGLDVFEEEPFMKPGLADMKNAIVVPHIASASKWTREGMATLAALNVLGRIKGYPILSDPNRVDPFLNENSSPPNASPSIVNSKALGLPVSKL</sequence>
<dbReference type="PANTHER" id="PTHR10996:SF257">
    <property type="entry name" value="GLYOXYLATE REDUCTASE 1"/>
    <property type="match status" value="1"/>
</dbReference>
<evidence type="ECO:0000259" key="4">
    <source>
        <dbReference type="Pfam" id="PF00389"/>
    </source>
</evidence>
<dbReference type="GO" id="GO:0051287">
    <property type="term" value="F:NAD binding"/>
    <property type="evidence" value="ECO:0007669"/>
    <property type="project" value="InterPro"/>
</dbReference>
<dbReference type="GO" id="GO:0008465">
    <property type="term" value="F:hydroxypyruvate reductase (NADH) activity"/>
    <property type="evidence" value="ECO:0007669"/>
    <property type="project" value="TreeGrafter"/>
</dbReference>
<dbReference type="Pfam" id="PF00389">
    <property type="entry name" value="2-Hacid_dh"/>
    <property type="match status" value="1"/>
</dbReference>
<reference evidence="6 7" key="1">
    <citation type="submission" date="2020-02" db="EMBL/GenBank/DDBJ databases">
        <authorList>
            <person name="Ma Q."/>
            <person name="Huang Y."/>
            <person name="Song X."/>
            <person name="Pei D."/>
        </authorList>
    </citation>
    <scope>NUCLEOTIDE SEQUENCE [LARGE SCALE GENOMIC DNA]</scope>
    <source>
        <strain evidence="6">Sxm20200214</strain>
        <tissue evidence="6">Leaf</tissue>
    </source>
</reference>
<keyword evidence="7" id="KW-1185">Reference proteome</keyword>